<evidence type="ECO:0000313" key="2">
    <source>
        <dbReference type="EMBL" id="KAF7808509.1"/>
    </source>
</evidence>
<sequence>MFACRLRNREWGPSRERRTRVWSKGLTIQALPRYPQGSSCGSRHLFLRFQIQILFCGVGCILSLWSLESWLI</sequence>
<organism evidence="2 3">
    <name type="scientific">Senna tora</name>
    <dbReference type="NCBI Taxonomy" id="362788"/>
    <lineage>
        <taxon>Eukaryota</taxon>
        <taxon>Viridiplantae</taxon>
        <taxon>Streptophyta</taxon>
        <taxon>Embryophyta</taxon>
        <taxon>Tracheophyta</taxon>
        <taxon>Spermatophyta</taxon>
        <taxon>Magnoliopsida</taxon>
        <taxon>eudicotyledons</taxon>
        <taxon>Gunneridae</taxon>
        <taxon>Pentapetalae</taxon>
        <taxon>rosids</taxon>
        <taxon>fabids</taxon>
        <taxon>Fabales</taxon>
        <taxon>Fabaceae</taxon>
        <taxon>Caesalpinioideae</taxon>
        <taxon>Cassia clade</taxon>
        <taxon>Senna</taxon>
    </lineage>
</organism>
<feature type="transmembrane region" description="Helical" evidence="1">
    <location>
        <begin position="45"/>
        <end position="67"/>
    </location>
</feature>
<keyword evidence="1" id="KW-0812">Transmembrane</keyword>
<protein>
    <submittedName>
        <fullName evidence="2">Uncharacterized protein</fullName>
    </submittedName>
</protein>
<gene>
    <name evidence="2" type="ORF">G2W53_035252</name>
</gene>
<name>A0A834SR49_9FABA</name>
<accession>A0A834SR49</accession>
<reference evidence="2" key="1">
    <citation type="submission" date="2020-09" db="EMBL/GenBank/DDBJ databases">
        <title>Genome-Enabled Discovery of Anthraquinone Biosynthesis in Senna tora.</title>
        <authorList>
            <person name="Kang S.-H."/>
            <person name="Pandey R.P."/>
            <person name="Lee C.-M."/>
            <person name="Sim J.-S."/>
            <person name="Jeong J.-T."/>
            <person name="Choi B.-S."/>
            <person name="Jung M."/>
            <person name="Ginzburg D."/>
            <person name="Zhao K."/>
            <person name="Won S.Y."/>
            <person name="Oh T.-J."/>
            <person name="Yu Y."/>
            <person name="Kim N.-H."/>
            <person name="Lee O.R."/>
            <person name="Lee T.-H."/>
            <person name="Bashyal P."/>
            <person name="Kim T.-S."/>
            <person name="Lee W.-H."/>
            <person name="Kawkins C."/>
            <person name="Kim C.-K."/>
            <person name="Kim J.S."/>
            <person name="Ahn B.O."/>
            <person name="Rhee S.Y."/>
            <person name="Sohng J.K."/>
        </authorList>
    </citation>
    <scope>NUCLEOTIDE SEQUENCE</scope>
    <source>
        <tissue evidence="2">Leaf</tissue>
    </source>
</reference>
<keyword evidence="1" id="KW-1133">Transmembrane helix</keyword>
<comment type="caution">
    <text evidence="2">The sequence shown here is derived from an EMBL/GenBank/DDBJ whole genome shotgun (WGS) entry which is preliminary data.</text>
</comment>
<keyword evidence="3" id="KW-1185">Reference proteome</keyword>
<evidence type="ECO:0000256" key="1">
    <source>
        <dbReference type="SAM" id="Phobius"/>
    </source>
</evidence>
<dbReference type="AlphaFoldDB" id="A0A834SR49"/>
<keyword evidence="1" id="KW-0472">Membrane</keyword>
<dbReference type="EMBL" id="JAAIUW010000011">
    <property type="protein sequence ID" value="KAF7808509.1"/>
    <property type="molecule type" value="Genomic_DNA"/>
</dbReference>
<dbReference type="Proteomes" id="UP000634136">
    <property type="component" value="Unassembled WGS sequence"/>
</dbReference>
<proteinExistence type="predicted"/>
<evidence type="ECO:0000313" key="3">
    <source>
        <dbReference type="Proteomes" id="UP000634136"/>
    </source>
</evidence>